<feature type="repeat" description="ANK" evidence="3">
    <location>
        <begin position="572"/>
        <end position="604"/>
    </location>
</feature>
<accession>A0A1Y2BVR6</accession>
<evidence type="ECO:0000259" key="5">
    <source>
        <dbReference type="PROSITE" id="PS51299"/>
    </source>
</evidence>
<dbReference type="SMART" id="SM00248">
    <property type="entry name" value="ANK"/>
    <property type="match status" value="4"/>
</dbReference>
<dbReference type="PROSITE" id="PS50297">
    <property type="entry name" value="ANK_REP_REGION"/>
    <property type="match status" value="1"/>
</dbReference>
<dbReference type="Proteomes" id="UP000193642">
    <property type="component" value="Unassembled WGS sequence"/>
</dbReference>
<evidence type="ECO:0000256" key="3">
    <source>
        <dbReference type="PROSITE-ProRule" id="PRU00023"/>
    </source>
</evidence>
<organism evidence="6 7">
    <name type="scientific">Rhizoclosmatium globosum</name>
    <dbReference type="NCBI Taxonomy" id="329046"/>
    <lineage>
        <taxon>Eukaryota</taxon>
        <taxon>Fungi</taxon>
        <taxon>Fungi incertae sedis</taxon>
        <taxon>Chytridiomycota</taxon>
        <taxon>Chytridiomycota incertae sedis</taxon>
        <taxon>Chytridiomycetes</taxon>
        <taxon>Chytridiales</taxon>
        <taxon>Chytriomycetaceae</taxon>
        <taxon>Rhizoclosmatium</taxon>
    </lineage>
</organism>
<name>A0A1Y2BVR6_9FUNG</name>
<dbReference type="InterPro" id="IPR018004">
    <property type="entry name" value="KilA/APSES_HTH"/>
</dbReference>
<feature type="compositionally biased region" description="Polar residues" evidence="4">
    <location>
        <begin position="209"/>
        <end position="233"/>
    </location>
</feature>
<feature type="compositionally biased region" description="Low complexity" evidence="4">
    <location>
        <begin position="264"/>
        <end position="273"/>
    </location>
</feature>
<dbReference type="GO" id="GO:0033309">
    <property type="term" value="C:SBF transcription complex"/>
    <property type="evidence" value="ECO:0007669"/>
    <property type="project" value="TreeGrafter"/>
</dbReference>
<dbReference type="InterPro" id="IPR003163">
    <property type="entry name" value="Tscrpt_reg_HTH_APSES-type"/>
</dbReference>
<evidence type="ECO:0000256" key="1">
    <source>
        <dbReference type="ARBA" id="ARBA00022737"/>
    </source>
</evidence>
<dbReference type="OrthoDB" id="6718656at2759"/>
<proteinExistence type="predicted"/>
<dbReference type="PROSITE" id="PS51299">
    <property type="entry name" value="HTH_APSES"/>
    <property type="match status" value="1"/>
</dbReference>
<dbReference type="AlphaFoldDB" id="A0A1Y2BVR6"/>
<gene>
    <name evidence="6" type="ORF">BCR33DRAFT_422212</name>
</gene>
<comment type="caution">
    <text evidence="6">The sequence shown here is derived from an EMBL/GenBank/DDBJ whole genome shotgun (WGS) entry which is preliminary data.</text>
</comment>
<dbReference type="InterPro" id="IPR036770">
    <property type="entry name" value="Ankyrin_rpt-contain_sf"/>
</dbReference>
<feature type="compositionally biased region" description="Acidic residues" evidence="4">
    <location>
        <begin position="309"/>
        <end position="323"/>
    </location>
</feature>
<dbReference type="Gene3D" id="3.10.260.10">
    <property type="entry name" value="Transcription regulator HTH, APSES-type DNA-binding domain"/>
    <property type="match status" value="1"/>
</dbReference>
<feature type="region of interest" description="Disordered" evidence="4">
    <location>
        <begin position="1"/>
        <end position="34"/>
    </location>
</feature>
<feature type="compositionally biased region" description="Low complexity" evidence="4">
    <location>
        <begin position="353"/>
        <end position="386"/>
    </location>
</feature>
<feature type="compositionally biased region" description="Low complexity" evidence="4">
    <location>
        <begin position="17"/>
        <end position="30"/>
    </location>
</feature>
<dbReference type="InterPro" id="IPR051642">
    <property type="entry name" value="SWI6-like"/>
</dbReference>
<feature type="compositionally biased region" description="Pro residues" evidence="4">
    <location>
        <begin position="184"/>
        <end position="200"/>
    </location>
</feature>
<dbReference type="SUPFAM" id="SSF48403">
    <property type="entry name" value="Ankyrin repeat"/>
    <property type="match status" value="1"/>
</dbReference>
<dbReference type="EMBL" id="MCGO01000042">
    <property type="protein sequence ID" value="ORY38851.1"/>
    <property type="molecule type" value="Genomic_DNA"/>
</dbReference>
<evidence type="ECO:0000256" key="2">
    <source>
        <dbReference type="ARBA" id="ARBA00023043"/>
    </source>
</evidence>
<evidence type="ECO:0000313" key="6">
    <source>
        <dbReference type="EMBL" id="ORY38851.1"/>
    </source>
</evidence>
<protein>
    <recommendedName>
        <fullName evidence="5">HTH APSES-type domain-containing protein</fullName>
    </recommendedName>
</protein>
<dbReference type="SMART" id="SM01252">
    <property type="entry name" value="KilA-N"/>
    <property type="match status" value="1"/>
</dbReference>
<dbReference type="GO" id="GO:0001228">
    <property type="term" value="F:DNA-binding transcription activator activity, RNA polymerase II-specific"/>
    <property type="evidence" value="ECO:0007669"/>
    <property type="project" value="UniProtKB-ARBA"/>
</dbReference>
<dbReference type="PROSITE" id="PS50088">
    <property type="entry name" value="ANK_REPEAT"/>
    <property type="match status" value="1"/>
</dbReference>
<evidence type="ECO:0000256" key="4">
    <source>
        <dbReference type="SAM" id="MobiDB-lite"/>
    </source>
</evidence>
<dbReference type="Gene3D" id="1.25.40.20">
    <property type="entry name" value="Ankyrin repeat-containing domain"/>
    <property type="match status" value="1"/>
</dbReference>
<dbReference type="STRING" id="329046.A0A1Y2BVR6"/>
<dbReference type="GO" id="GO:0030907">
    <property type="term" value="C:MBF transcription complex"/>
    <property type="evidence" value="ECO:0007669"/>
    <property type="project" value="TreeGrafter"/>
</dbReference>
<dbReference type="PANTHER" id="PTHR43828:SF3">
    <property type="entry name" value="CHROMO DOMAIN-CONTAINING PROTEIN"/>
    <property type="match status" value="1"/>
</dbReference>
<dbReference type="InterPro" id="IPR002110">
    <property type="entry name" value="Ankyrin_rpt"/>
</dbReference>
<dbReference type="SUPFAM" id="SSF54616">
    <property type="entry name" value="DNA-binding domain of Mlu1-box binding protein MBP1"/>
    <property type="match status" value="1"/>
</dbReference>
<keyword evidence="2 3" id="KW-0040">ANK repeat</keyword>
<dbReference type="Pfam" id="PF12796">
    <property type="entry name" value="Ank_2"/>
    <property type="match status" value="1"/>
</dbReference>
<dbReference type="InterPro" id="IPR036887">
    <property type="entry name" value="HTH_APSES_sf"/>
</dbReference>
<keyword evidence="1" id="KW-0677">Repeat</keyword>
<sequence>MEPTAEDAASSAPGSITAASRRGSTAATGAESKDGEKTLAELLAVPEPAPLIPLLPPPNVVIYGAVYSGIPVFEMMCAGTALMRRRQDSFLNLTQILKVANVERGKRMAVLDAACRDGNKFERIQGGYGKYQGTWVPLETAMAVARHFHADKMLAPLLAFHPPSQPTSQMTQDAMRAANVAVRPAPPPQQLQQPRPPQNPHPQQYPQQINTSQPQRPSTPAQARPSTPQQSHAPVQIPYQPQQVQRPQPSHQQPVPVSSNAATSGPVAASSHSVPPPKRKEPEATTSTRGRPRRGARPTDLGESSSESSFDEDEEEEEFEDDGITPPPAARPPRTKRIRTTVNDSEDEDSRQEPQQAQTTAPRAAQPATTTHQTTAPSAPQQTAAPSIPFHKLSPARQSIERQRQILLSIFTGPALSSLPDFLTTANPGDAPLDTDLVIDDAGHTALHWAATLARTNIVESLLTSKLCTPSCTNSNGETPLMRAVLSTNNLEFNAFTGLLALLGRETLTVKDAKGRTVLHHACLGFGVRGHSAAAKYYIENVCRAARATTNENETEEERIRREGFLNVQDVNGDTAMNIAARLGGRAGVDVLLEAGADHRIPNHAGLRPTDFGMDDAFRGKKIVVVEEVKKGDDEDGKDDLLPVGTVGAQSDSVIKKANDLSRG</sequence>
<evidence type="ECO:0000313" key="7">
    <source>
        <dbReference type="Proteomes" id="UP000193642"/>
    </source>
</evidence>
<keyword evidence="7" id="KW-1185">Reference proteome</keyword>
<reference evidence="6 7" key="1">
    <citation type="submission" date="2016-07" db="EMBL/GenBank/DDBJ databases">
        <title>Pervasive Adenine N6-methylation of Active Genes in Fungi.</title>
        <authorList>
            <consortium name="DOE Joint Genome Institute"/>
            <person name="Mondo S.J."/>
            <person name="Dannebaum R.O."/>
            <person name="Kuo R.C."/>
            <person name="Labutti K."/>
            <person name="Haridas S."/>
            <person name="Kuo A."/>
            <person name="Salamov A."/>
            <person name="Ahrendt S.R."/>
            <person name="Lipzen A."/>
            <person name="Sullivan W."/>
            <person name="Andreopoulos W.B."/>
            <person name="Clum A."/>
            <person name="Lindquist E."/>
            <person name="Daum C."/>
            <person name="Ramamoorthy G.K."/>
            <person name="Gryganskyi A."/>
            <person name="Culley D."/>
            <person name="Magnuson J.K."/>
            <person name="James T.Y."/>
            <person name="O'Malley M.A."/>
            <person name="Stajich J.E."/>
            <person name="Spatafora J.W."/>
            <person name="Visel A."/>
            <person name="Grigoriev I.V."/>
        </authorList>
    </citation>
    <scope>NUCLEOTIDE SEQUENCE [LARGE SCALE GENOMIC DNA]</scope>
    <source>
        <strain evidence="6 7">JEL800</strain>
    </source>
</reference>
<feature type="domain" description="HTH APSES-type" evidence="5">
    <location>
        <begin position="62"/>
        <end position="171"/>
    </location>
</feature>
<feature type="region of interest" description="Disordered" evidence="4">
    <location>
        <begin position="183"/>
        <end position="387"/>
    </location>
</feature>
<dbReference type="PANTHER" id="PTHR43828">
    <property type="entry name" value="ASPARAGINASE"/>
    <property type="match status" value="1"/>
</dbReference>
<feature type="compositionally biased region" description="Low complexity" evidence="4">
    <location>
        <begin position="234"/>
        <end position="257"/>
    </location>
</feature>
<dbReference type="GO" id="GO:0003677">
    <property type="term" value="F:DNA binding"/>
    <property type="evidence" value="ECO:0007669"/>
    <property type="project" value="InterPro"/>
</dbReference>